<dbReference type="Gene3D" id="3.10.10.10">
    <property type="entry name" value="HIV Type 1 Reverse Transcriptase, subunit A, domain 1"/>
    <property type="match status" value="1"/>
</dbReference>
<dbReference type="PANTHER" id="PTHR24559:SF439">
    <property type="entry name" value="RETROTRANSPOSON, UNCLASSIFIED-LIKE PROTEIN"/>
    <property type="match status" value="1"/>
</dbReference>
<dbReference type="EMBL" id="BAABME010006442">
    <property type="protein sequence ID" value="GAA0168367.1"/>
    <property type="molecule type" value="Genomic_DNA"/>
</dbReference>
<gene>
    <name evidence="1" type="ORF">LIER_23099</name>
</gene>
<keyword evidence="2" id="KW-1185">Reference proteome</keyword>
<sequence>MTGLRCTSKPTLCFLINRVTDHNEQRGPMVGLDPSMAHSCPMGRARPEELNFKKQPQPRPTYISALLTAIEEAEYATLLKEFEDVFSWTYKEILGLDPKVAVHQLLLRESIKSVKQAQRRFRQELVPSIEAEVRKKKGQIRVCLDFRDLNHACPKDDFPLPIPGLMIDATTGHKALTFD</sequence>
<name>A0AAV3QW66_LITER</name>
<dbReference type="Proteomes" id="UP001454036">
    <property type="component" value="Unassembled WGS sequence"/>
</dbReference>
<dbReference type="InterPro" id="IPR043502">
    <property type="entry name" value="DNA/RNA_pol_sf"/>
</dbReference>
<proteinExistence type="predicted"/>
<comment type="caution">
    <text evidence="1">The sequence shown here is derived from an EMBL/GenBank/DDBJ whole genome shotgun (WGS) entry which is preliminary data.</text>
</comment>
<evidence type="ECO:0000313" key="2">
    <source>
        <dbReference type="Proteomes" id="UP001454036"/>
    </source>
</evidence>
<dbReference type="InterPro" id="IPR053134">
    <property type="entry name" value="RNA-dir_DNA_polymerase"/>
</dbReference>
<dbReference type="PANTHER" id="PTHR24559">
    <property type="entry name" value="TRANSPOSON TY3-I GAG-POL POLYPROTEIN"/>
    <property type="match status" value="1"/>
</dbReference>
<accession>A0AAV3QW66</accession>
<evidence type="ECO:0000313" key="1">
    <source>
        <dbReference type="EMBL" id="GAA0168367.1"/>
    </source>
</evidence>
<organism evidence="1 2">
    <name type="scientific">Lithospermum erythrorhizon</name>
    <name type="common">Purple gromwell</name>
    <name type="synonym">Lithospermum officinale var. erythrorhizon</name>
    <dbReference type="NCBI Taxonomy" id="34254"/>
    <lineage>
        <taxon>Eukaryota</taxon>
        <taxon>Viridiplantae</taxon>
        <taxon>Streptophyta</taxon>
        <taxon>Embryophyta</taxon>
        <taxon>Tracheophyta</taxon>
        <taxon>Spermatophyta</taxon>
        <taxon>Magnoliopsida</taxon>
        <taxon>eudicotyledons</taxon>
        <taxon>Gunneridae</taxon>
        <taxon>Pentapetalae</taxon>
        <taxon>asterids</taxon>
        <taxon>lamiids</taxon>
        <taxon>Boraginales</taxon>
        <taxon>Boraginaceae</taxon>
        <taxon>Boraginoideae</taxon>
        <taxon>Lithospermeae</taxon>
        <taxon>Lithospermum</taxon>
    </lineage>
</organism>
<dbReference type="AlphaFoldDB" id="A0AAV3QW66"/>
<dbReference type="SUPFAM" id="SSF56672">
    <property type="entry name" value="DNA/RNA polymerases"/>
    <property type="match status" value="1"/>
</dbReference>
<protein>
    <submittedName>
        <fullName evidence="1">Uncharacterized protein</fullName>
    </submittedName>
</protein>
<reference evidence="1 2" key="1">
    <citation type="submission" date="2024-01" db="EMBL/GenBank/DDBJ databases">
        <title>The complete chloroplast genome sequence of Lithospermum erythrorhizon: insights into the phylogenetic relationship among Boraginaceae species and the maternal lineages of purple gromwells.</title>
        <authorList>
            <person name="Okada T."/>
            <person name="Watanabe K."/>
        </authorList>
    </citation>
    <scope>NUCLEOTIDE SEQUENCE [LARGE SCALE GENOMIC DNA]</scope>
</reference>